<dbReference type="Gene3D" id="2.160.10.10">
    <property type="entry name" value="Hexapeptide repeat proteins"/>
    <property type="match status" value="1"/>
</dbReference>
<dbReference type="Gene3D" id="3.30.360.10">
    <property type="entry name" value="Dihydrodipicolinate Reductase, domain 2"/>
    <property type="match status" value="1"/>
</dbReference>
<accession>X1W375</accession>
<proteinExistence type="predicted"/>
<dbReference type="PANTHER" id="PTHR43377">
    <property type="entry name" value="BILIVERDIN REDUCTASE A"/>
    <property type="match status" value="1"/>
</dbReference>
<organism evidence="2">
    <name type="scientific">marine sediment metagenome</name>
    <dbReference type="NCBI Taxonomy" id="412755"/>
    <lineage>
        <taxon>unclassified sequences</taxon>
        <taxon>metagenomes</taxon>
        <taxon>ecological metagenomes</taxon>
    </lineage>
</organism>
<dbReference type="SUPFAM" id="SSF55347">
    <property type="entry name" value="Glyceraldehyde-3-phosphate dehydrogenase-like, C-terminal domain"/>
    <property type="match status" value="1"/>
</dbReference>
<dbReference type="Pfam" id="PF00132">
    <property type="entry name" value="Hexapep"/>
    <property type="match status" value="1"/>
</dbReference>
<reference evidence="2" key="1">
    <citation type="journal article" date="2014" name="Front. Microbiol.">
        <title>High frequency of phylogenetically diverse reductive dehalogenase-homologous genes in deep subseafloor sedimentary metagenomes.</title>
        <authorList>
            <person name="Kawai M."/>
            <person name="Futagami T."/>
            <person name="Toyoda A."/>
            <person name="Takaki Y."/>
            <person name="Nishi S."/>
            <person name="Hori S."/>
            <person name="Arai W."/>
            <person name="Tsubouchi T."/>
            <person name="Morono Y."/>
            <person name="Uchiyama I."/>
            <person name="Ito T."/>
            <person name="Fujiyama A."/>
            <person name="Inagaki F."/>
            <person name="Takami H."/>
        </authorList>
    </citation>
    <scope>NUCLEOTIDE SEQUENCE</scope>
    <source>
        <strain evidence="2">Expedition CK06-06</strain>
    </source>
</reference>
<dbReference type="Pfam" id="PF02894">
    <property type="entry name" value="GFO_IDH_MocA_C"/>
    <property type="match status" value="1"/>
</dbReference>
<protein>
    <recommendedName>
        <fullName evidence="1">Gfo/Idh/MocA-like oxidoreductase C-terminal domain-containing protein</fullName>
    </recommendedName>
</protein>
<comment type="caution">
    <text evidence="2">The sequence shown here is derived from an EMBL/GenBank/DDBJ whole genome shotgun (WGS) entry which is preliminary data.</text>
</comment>
<dbReference type="AlphaFoldDB" id="X1W375"/>
<dbReference type="InterPro" id="IPR001451">
    <property type="entry name" value="Hexapep"/>
</dbReference>
<dbReference type="InterPro" id="IPR004104">
    <property type="entry name" value="Gfo/Idh/MocA-like_OxRdtase_C"/>
</dbReference>
<evidence type="ECO:0000259" key="1">
    <source>
        <dbReference type="Pfam" id="PF02894"/>
    </source>
</evidence>
<dbReference type="SUPFAM" id="SSF51161">
    <property type="entry name" value="Trimeric LpxA-like enzymes"/>
    <property type="match status" value="1"/>
</dbReference>
<dbReference type="PANTHER" id="PTHR43377:SF6">
    <property type="entry name" value="GFO_IDH_MOCA-LIKE OXIDOREDUCTASE N-TERMINAL DOMAIN-CONTAINING PROTEIN"/>
    <property type="match status" value="1"/>
</dbReference>
<name>X1W375_9ZZZZ</name>
<feature type="non-terminal residue" evidence="2">
    <location>
        <position position="215"/>
    </location>
</feature>
<dbReference type="Gene3D" id="3.40.50.720">
    <property type="entry name" value="NAD(P)-binding Rossmann-like Domain"/>
    <property type="match status" value="1"/>
</dbReference>
<dbReference type="EMBL" id="BARW01036230">
    <property type="protein sequence ID" value="GAJ24965.1"/>
    <property type="molecule type" value="Genomic_DNA"/>
</dbReference>
<evidence type="ECO:0000313" key="2">
    <source>
        <dbReference type="EMBL" id="GAJ24965.1"/>
    </source>
</evidence>
<dbReference type="InterPro" id="IPR011004">
    <property type="entry name" value="Trimer_LpxA-like_sf"/>
</dbReference>
<feature type="domain" description="Gfo/Idh/MocA-like oxidoreductase C-terminal" evidence="1">
    <location>
        <begin position="3"/>
        <end position="162"/>
    </location>
</feature>
<sequence length="215" mass="24878">LWNFAPHDISIILFLLEEFPEVLLSTGGSYLQPKIFDVTLTCMDFPSEVKAHIFVSWLHPFKEQKLVIVGNRKMAVFDDMSKEKLLLYPHKIEWIERIPVAQEADAEVVPLQMEEPLKLECQHFIECVEKRLTPKTDAREGLKVLRVLQASQESLEKGKKVYLKEKEYKFKNLYIHPTSIVDDDCQIGEGTKIWHFSHILKGSKIGKDCKIGQNV</sequence>
<gene>
    <name evidence="2" type="ORF">S12H4_56297</name>
</gene>
<dbReference type="InterPro" id="IPR051450">
    <property type="entry name" value="Gfo/Idh/MocA_Oxidoreductases"/>
</dbReference>
<feature type="non-terminal residue" evidence="2">
    <location>
        <position position="1"/>
    </location>
</feature>